<feature type="chain" id="PRO_5034061324" evidence="1">
    <location>
        <begin position="24"/>
        <end position="158"/>
    </location>
</feature>
<dbReference type="Pfam" id="PF09832">
    <property type="entry name" value="DUF2059"/>
    <property type="match status" value="1"/>
</dbReference>
<feature type="signal peptide" evidence="1">
    <location>
        <begin position="1"/>
        <end position="23"/>
    </location>
</feature>
<evidence type="ECO:0000313" key="4">
    <source>
        <dbReference type="Proteomes" id="UP000623250"/>
    </source>
</evidence>
<organism evidence="3 4">
    <name type="scientific">Rhodomicrobium udaipurense</name>
    <dbReference type="NCBI Taxonomy" id="1202716"/>
    <lineage>
        <taxon>Bacteria</taxon>
        <taxon>Pseudomonadati</taxon>
        <taxon>Pseudomonadota</taxon>
        <taxon>Alphaproteobacteria</taxon>
        <taxon>Hyphomicrobiales</taxon>
        <taxon>Hyphomicrobiaceae</taxon>
        <taxon>Rhodomicrobium</taxon>
    </lineage>
</organism>
<keyword evidence="4" id="KW-1185">Reference proteome</keyword>
<proteinExistence type="predicted"/>
<dbReference type="RefSeq" id="WP_037236954.1">
    <property type="nucleotide sequence ID" value="NZ_JAEMUK010000022.1"/>
</dbReference>
<evidence type="ECO:0000313" key="3">
    <source>
        <dbReference type="EMBL" id="MBJ7543956.1"/>
    </source>
</evidence>
<dbReference type="EMBL" id="JAEMUK010000022">
    <property type="protein sequence ID" value="MBJ7543956.1"/>
    <property type="molecule type" value="Genomic_DNA"/>
</dbReference>
<accession>A0A8I1KKB3</accession>
<feature type="domain" description="DUF2059" evidence="2">
    <location>
        <begin position="90"/>
        <end position="135"/>
    </location>
</feature>
<evidence type="ECO:0000256" key="1">
    <source>
        <dbReference type="SAM" id="SignalP"/>
    </source>
</evidence>
<dbReference type="InterPro" id="IPR018637">
    <property type="entry name" value="DUF2059"/>
</dbReference>
<reference evidence="3 4" key="1">
    <citation type="submission" date="2020-12" db="EMBL/GenBank/DDBJ databases">
        <title>Revised draft genomes of Rhodomicrobium vannielii ATCC 17100 and Rhodomicrobium udaipurense JA643.</title>
        <authorList>
            <person name="Conners E.M."/>
            <person name="Davenport E.J."/>
            <person name="Bose A."/>
        </authorList>
    </citation>
    <scope>NUCLEOTIDE SEQUENCE [LARGE SCALE GENOMIC DNA]</scope>
    <source>
        <strain evidence="3 4">JA643</strain>
    </source>
</reference>
<dbReference type="Proteomes" id="UP000623250">
    <property type="component" value="Unassembled WGS sequence"/>
</dbReference>
<dbReference type="AlphaFoldDB" id="A0A8I1KKB3"/>
<evidence type="ECO:0000259" key="2">
    <source>
        <dbReference type="Pfam" id="PF09832"/>
    </source>
</evidence>
<name>A0A8I1KKB3_9HYPH</name>
<keyword evidence="1" id="KW-0732">Signal</keyword>
<gene>
    <name evidence="3" type="ORF">JDN41_10325</name>
</gene>
<protein>
    <submittedName>
        <fullName evidence="3">DUF2059 domain-containing protein</fullName>
    </submittedName>
</protein>
<sequence length="158" mass="17224">MPALAARLLFLAVLLPFSLPALALDDTPQNREAQADRYLAAVPPKSQIADTVAGIAETLPPEQQEQFKTLMIKYFDIGKVSVAIRQAMVKTFTADELKALADFYGSEVAKSAVGKMDAYRNEVLPATEQELQAALAKVQAELHPQKAGDEKPAEEQKK</sequence>
<comment type="caution">
    <text evidence="3">The sequence shown here is derived from an EMBL/GenBank/DDBJ whole genome shotgun (WGS) entry which is preliminary data.</text>
</comment>